<comment type="similarity">
    <text evidence="1 3 4">Belongs to the PCNA family.</text>
</comment>
<dbReference type="CDD" id="cd00577">
    <property type="entry name" value="PCNA"/>
    <property type="match status" value="1"/>
</dbReference>
<dbReference type="Pfam" id="PF00705">
    <property type="entry name" value="PCNA_N"/>
    <property type="match status" value="1"/>
</dbReference>
<dbReference type="HAMAP" id="MF_00317">
    <property type="entry name" value="DNApol_clamp_arch"/>
    <property type="match status" value="1"/>
</dbReference>
<dbReference type="InterPro" id="IPR022649">
    <property type="entry name" value="Pr_cel_nuc_antig_C"/>
</dbReference>
<comment type="function">
    <text evidence="5">Sliding clamp subunit. Responsible for tethering the catalytic subunit of DNA polymerase to DNA during high-speed replication.</text>
</comment>
<sequence>MSESQPTFKLTLPSADYFASIVKAISAVVDEGSFTADSESLKLTGMDPAHVSLVNFVFNREAAEEYVCEKPVEIKVNISSLYKFLKRAGNESLTIEYDEVNKRLTLVFANTAARKERRFVMSTLEPGAGPTPVPKLTFEAKCRVDTAAFYEAVDDATIVSDYARIIIRPNELVISSKSDVQTHVTRLEKDGSLVHEISTDKEVSASFSLAYLEKIMSASKTLSDETGIELSTNKPIKLSFPLTGGKIEFLIAPRLE</sequence>
<name>A0A7C4E1Q0_CALS0</name>
<dbReference type="GO" id="GO:0006272">
    <property type="term" value="P:leading strand elongation"/>
    <property type="evidence" value="ECO:0007669"/>
    <property type="project" value="TreeGrafter"/>
</dbReference>
<evidence type="ECO:0000259" key="6">
    <source>
        <dbReference type="Pfam" id="PF00705"/>
    </source>
</evidence>
<dbReference type="InterPro" id="IPR022648">
    <property type="entry name" value="Pr_cel_nuc_antig_N"/>
</dbReference>
<dbReference type="SUPFAM" id="SSF55979">
    <property type="entry name" value="DNA clamp"/>
    <property type="match status" value="2"/>
</dbReference>
<evidence type="ECO:0000259" key="7">
    <source>
        <dbReference type="Pfam" id="PF02747"/>
    </source>
</evidence>
<feature type="domain" description="Proliferating cell nuclear antigen PCNA C-terminal" evidence="7">
    <location>
        <begin position="133"/>
        <end position="253"/>
    </location>
</feature>
<accession>A0A7C4E1Q0</accession>
<dbReference type="GO" id="GO:0030337">
    <property type="term" value="F:DNA polymerase processivity factor activity"/>
    <property type="evidence" value="ECO:0007669"/>
    <property type="project" value="UniProtKB-UniRule"/>
</dbReference>
<reference evidence="8" key="1">
    <citation type="journal article" date="2020" name="mSystems">
        <title>Genome- and Community-Level Interaction Insights into Carbon Utilization and Element Cycling Functions of Hydrothermarchaeota in Hydrothermal Sediment.</title>
        <authorList>
            <person name="Zhou Z."/>
            <person name="Liu Y."/>
            <person name="Xu W."/>
            <person name="Pan J."/>
            <person name="Luo Z.H."/>
            <person name="Li M."/>
        </authorList>
    </citation>
    <scope>NUCLEOTIDE SEQUENCE [LARGE SCALE GENOMIC DNA]</scope>
    <source>
        <strain evidence="8">SpSt-613</strain>
    </source>
</reference>
<feature type="domain" description="Proliferating cell nuclear antigen PCNA N-terminal" evidence="6">
    <location>
        <begin position="11"/>
        <end position="119"/>
    </location>
</feature>
<evidence type="ECO:0000256" key="4">
    <source>
        <dbReference type="RuleBase" id="RU003671"/>
    </source>
</evidence>
<gene>
    <name evidence="3 8" type="primary">pcn</name>
    <name evidence="8" type="ORF">ENT82_06210</name>
</gene>
<protein>
    <recommendedName>
        <fullName evidence="3">DNA polymerase sliding clamp</fullName>
    </recommendedName>
    <alternativeName>
        <fullName evidence="3">Proliferating cell nuclear antigen homolog</fullName>
        <shortName evidence="3">PCNA</shortName>
    </alternativeName>
</protein>
<dbReference type="InterPro" id="IPR000730">
    <property type="entry name" value="Pr_cel_nuc_antig"/>
</dbReference>
<dbReference type="PRINTS" id="PR00339">
    <property type="entry name" value="PCNACYCLIN"/>
</dbReference>
<comment type="function">
    <text evidence="3">Sliding clamp subunit that acts as a moving platform for DNA processing. Responsible for tethering the catalytic subunit of DNA polymerase and other proteins to DNA during high-speed replication.</text>
</comment>
<dbReference type="GO" id="GO:0006275">
    <property type="term" value="P:regulation of DNA replication"/>
    <property type="evidence" value="ECO:0007669"/>
    <property type="project" value="UniProtKB-UniRule"/>
</dbReference>
<dbReference type="AlphaFoldDB" id="A0A7C4E1Q0"/>
<evidence type="ECO:0000256" key="2">
    <source>
        <dbReference type="ARBA" id="ARBA00023125"/>
    </source>
</evidence>
<dbReference type="Gene3D" id="3.70.10.10">
    <property type="match status" value="1"/>
</dbReference>
<comment type="caution">
    <text evidence="8">The sequence shown here is derived from an EMBL/GenBank/DDBJ whole genome shotgun (WGS) entry which is preliminary data.</text>
</comment>
<dbReference type="NCBIfam" id="TIGR00590">
    <property type="entry name" value="pcna"/>
    <property type="match status" value="1"/>
</dbReference>
<keyword evidence="2 3" id="KW-0238">DNA-binding</keyword>
<keyword evidence="3 4" id="KW-0235">DNA replication</keyword>
<proteinExistence type="inferred from homology"/>
<evidence type="ECO:0000256" key="1">
    <source>
        <dbReference type="ARBA" id="ARBA00010462"/>
    </source>
</evidence>
<dbReference type="InterPro" id="IPR046938">
    <property type="entry name" value="DNA_clamp_sf"/>
</dbReference>
<dbReference type="PANTHER" id="PTHR11352">
    <property type="entry name" value="PROLIFERATING CELL NUCLEAR ANTIGEN"/>
    <property type="match status" value="1"/>
</dbReference>
<dbReference type="EMBL" id="DTAD01000067">
    <property type="protein sequence ID" value="HGN90700.1"/>
    <property type="molecule type" value="Genomic_DNA"/>
</dbReference>
<evidence type="ECO:0000256" key="3">
    <source>
        <dbReference type="HAMAP-Rule" id="MF_00317"/>
    </source>
</evidence>
<evidence type="ECO:0000313" key="8">
    <source>
        <dbReference type="EMBL" id="HGN90700.1"/>
    </source>
</evidence>
<dbReference type="PANTHER" id="PTHR11352:SF0">
    <property type="entry name" value="PROLIFERATING CELL NUCLEAR ANTIGEN"/>
    <property type="match status" value="1"/>
</dbReference>
<comment type="subunit">
    <text evidence="3">Homotrimer. The subunits circularize to form a toroid; DNA passes through its center. Replication factor C (RFC) is required to load the toroid on the DNA.</text>
</comment>
<evidence type="ECO:0000256" key="5">
    <source>
        <dbReference type="RuleBase" id="RU003673"/>
    </source>
</evidence>
<dbReference type="Pfam" id="PF02747">
    <property type="entry name" value="PCNA_C"/>
    <property type="match status" value="1"/>
</dbReference>
<organism evidence="8">
    <name type="scientific">Caldiarchaeum subterraneum</name>
    <dbReference type="NCBI Taxonomy" id="311458"/>
    <lineage>
        <taxon>Archaea</taxon>
        <taxon>Nitrososphaerota</taxon>
        <taxon>Candidatus Caldarchaeales</taxon>
        <taxon>Candidatus Caldarchaeaceae</taxon>
        <taxon>Candidatus Caldarchaeum</taxon>
    </lineage>
</organism>
<dbReference type="GO" id="GO:0003677">
    <property type="term" value="F:DNA binding"/>
    <property type="evidence" value="ECO:0007669"/>
    <property type="project" value="UniProtKB-UniRule"/>
</dbReference>